<proteinExistence type="predicted"/>
<sequence length="140" mass="15855">MYGSRNCLIPTEPAQRTEGPEARTSPVAYHTAEMYRVMTSAGSVGSGLDNRGQSDMTHHHHQDQHHHHPRNNGLRSNSIQSKMDRDFRSERWVSEVSLRVRPRTDRPTKLFGWRIVIFRDAKVELGDGPLGRIVAGRTGS</sequence>
<feature type="region of interest" description="Disordered" evidence="1">
    <location>
        <begin position="1"/>
        <end position="23"/>
    </location>
</feature>
<name>A0A1W0WRE2_HYPEX</name>
<evidence type="ECO:0000313" key="2">
    <source>
        <dbReference type="EMBL" id="OQV17775.1"/>
    </source>
</evidence>
<comment type="caution">
    <text evidence="2">The sequence shown here is derived from an EMBL/GenBank/DDBJ whole genome shotgun (WGS) entry which is preliminary data.</text>
</comment>
<evidence type="ECO:0000256" key="1">
    <source>
        <dbReference type="SAM" id="MobiDB-lite"/>
    </source>
</evidence>
<evidence type="ECO:0000313" key="3">
    <source>
        <dbReference type="Proteomes" id="UP000192578"/>
    </source>
</evidence>
<reference evidence="3" key="1">
    <citation type="submission" date="2017-01" db="EMBL/GenBank/DDBJ databases">
        <title>Comparative genomics of anhydrobiosis in the tardigrade Hypsibius dujardini.</title>
        <authorList>
            <person name="Yoshida Y."/>
            <person name="Koutsovoulos G."/>
            <person name="Laetsch D."/>
            <person name="Stevens L."/>
            <person name="Kumar S."/>
            <person name="Horikawa D."/>
            <person name="Ishino K."/>
            <person name="Komine S."/>
            <person name="Tomita M."/>
            <person name="Blaxter M."/>
            <person name="Arakawa K."/>
        </authorList>
    </citation>
    <scope>NUCLEOTIDE SEQUENCE [LARGE SCALE GENOMIC DNA]</scope>
    <source>
        <strain evidence="3">Z151</strain>
    </source>
</reference>
<feature type="region of interest" description="Disordered" evidence="1">
    <location>
        <begin position="42"/>
        <end position="86"/>
    </location>
</feature>
<feature type="compositionally biased region" description="Basic residues" evidence="1">
    <location>
        <begin position="58"/>
        <end position="70"/>
    </location>
</feature>
<dbReference type="EMBL" id="MTYJ01000056">
    <property type="protein sequence ID" value="OQV17775.1"/>
    <property type="molecule type" value="Genomic_DNA"/>
</dbReference>
<protein>
    <submittedName>
        <fullName evidence="2">Uncharacterized protein</fullName>
    </submittedName>
</protein>
<gene>
    <name evidence="2" type="ORF">BV898_08073</name>
</gene>
<dbReference type="Proteomes" id="UP000192578">
    <property type="component" value="Unassembled WGS sequence"/>
</dbReference>
<accession>A0A1W0WRE2</accession>
<dbReference type="AlphaFoldDB" id="A0A1W0WRE2"/>
<organism evidence="2 3">
    <name type="scientific">Hypsibius exemplaris</name>
    <name type="common">Freshwater tardigrade</name>
    <dbReference type="NCBI Taxonomy" id="2072580"/>
    <lineage>
        <taxon>Eukaryota</taxon>
        <taxon>Metazoa</taxon>
        <taxon>Ecdysozoa</taxon>
        <taxon>Tardigrada</taxon>
        <taxon>Eutardigrada</taxon>
        <taxon>Parachela</taxon>
        <taxon>Hypsibioidea</taxon>
        <taxon>Hypsibiidae</taxon>
        <taxon>Hypsibius</taxon>
    </lineage>
</organism>
<keyword evidence="3" id="KW-1185">Reference proteome</keyword>